<feature type="compositionally biased region" description="Basic and acidic residues" evidence="3">
    <location>
        <begin position="571"/>
        <end position="583"/>
    </location>
</feature>
<dbReference type="InterPro" id="IPR043202">
    <property type="entry name" value="Band-7_stomatin-like"/>
</dbReference>
<feature type="transmembrane region" description="Helical" evidence="4">
    <location>
        <begin position="119"/>
        <end position="139"/>
    </location>
</feature>
<dbReference type="Pfam" id="PF01145">
    <property type="entry name" value="Band_7"/>
    <property type="match status" value="1"/>
</dbReference>
<evidence type="ECO:0000313" key="7">
    <source>
        <dbReference type="Proteomes" id="UP000263094"/>
    </source>
</evidence>
<evidence type="ECO:0000256" key="1">
    <source>
        <dbReference type="ARBA" id="ARBA00008164"/>
    </source>
</evidence>
<name>A0A372MAM3_9ACTN</name>
<comment type="caution">
    <text evidence="6">The sequence shown here is derived from an EMBL/GenBank/DDBJ whole genome shotgun (WGS) entry which is preliminary data.</text>
</comment>
<feature type="region of interest" description="Disordered" evidence="3">
    <location>
        <begin position="1"/>
        <end position="67"/>
    </location>
</feature>
<feature type="transmembrane region" description="Helical" evidence="4">
    <location>
        <begin position="151"/>
        <end position="169"/>
    </location>
</feature>
<dbReference type="OrthoDB" id="138101at2"/>
<feature type="compositionally biased region" description="Basic and acidic residues" evidence="3">
    <location>
        <begin position="515"/>
        <end position="525"/>
    </location>
</feature>
<dbReference type="Proteomes" id="UP000263094">
    <property type="component" value="Unassembled WGS sequence"/>
</dbReference>
<keyword evidence="4" id="KW-0472">Membrane</keyword>
<evidence type="ECO:0000313" key="6">
    <source>
        <dbReference type="EMBL" id="RFU87575.1"/>
    </source>
</evidence>
<dbReference type="GO" id="GO:0005886">
    <property type="term" value="C:plasma membrane"/>
    <property type="evidence" value="ECO:0007669"/>
    <property type="project" value="InterPro"/>
</dbReference>
<dbReference type="PANTHER" id="PTHR10264:SF19">
    <property type="entry name" value="AT06885P-RELATED"/>
    <property type="match status" value="1"/>
</dbReference>
<feature type="compositionally biased region" description="Low complexity" evidence="3">
    <location>
        <begin position="535"/>
        <end position="547"/>
    </location>
</feature>
<proteinExistence type="inferred from homology"/>
<gene>
    <name evidence="6" type="ORF">DY218_06375</name>
</gene>
<accession>A0A372MAM3</accession>
<dbReference type="InterPro" id="IPR036013">
    <property type="entry name" value="Band_7/SPFH_dom_sf"/>
</dbReference>
<dbReference type="RefSeq" id="WP_128554919.1">
    <property type="nucleotide sequence ID" value="NZ_QUAK01000027.1"/>
</dbReference>
<evidence type="ECO:0000256" key="2">
    <source>
        <dbReference type="SAM" id="Coils"/>
    </source>
</evidence>
<comment type="similarity">
    <text evidence="1">Belongs to the band 7/mec-2 family.</text>
</comment>
<dbReference type="InterPro" id="IPR001107">
    <property type="entry name" value="Band_7"/>
</dbReference>
<dbReference type="PANTHER" id="PTHR10264">
    <property type="entry name" value="BAND 7 PROTEIN-RELATED"/>
    <property type="match status" value="1"/>
</dbReference>
<keyword evidence="4" id="KW-0812">Transmembrane</keyword>
<keyword evidence="2" id="KW-0175">Coiled coil</keyword>
<reference evidence="6 7" key="1">
    <citation type="submission" date="2018-08" db="EMBL/GenBank/DDBJ databases">
        <title>Isolation, diversity and antifungal activity of Actinobacteria from wheat.</title>
        <authorList>
            <person name="Han C."/>
        </authorList>
    </citation>
    <scope>NUCLEOTIDE SEQUENCE [LARGE SCALE GENOMIC DNA]</scope>
    <source>
        <strain evidence="6 7">NEAU-YY421</strain>
    </source>
</reference>
<feature type="domain" description="Band 7" evidence="5">
    <location>
        <begin position="171"/>
        <end position="343"/>
    </location>
</feature>
<dbReference type="AlphaFoldDB" id="A0A372MAM3"/>
<keyword evidence="4" id="KW-1133">Transmembrane helix</keyword>
<dbReference type="EMBL" id="QUAK01000027">
    <property type="protein sequence ID" value="RFU87575.1"/>
    <property type="molecule type" value="Genomic_DNA"/>
</dbReference>
<organism evidence="6 7">
    <name type="scientific">Streptomyces triticagri</name>
    <dbReference type="NCBI Taxonomy" id="2293568"/>
    <lineage>
        <taxon>Bacteria</taxon>
        <taxon>Bacillati</taxon>
        <taxon>Actinomycetota</taxon>
        <taxon>Actinomycetes</taxon>
        <taxon>Kitasatosporales</taxon>
        <taxon>Streptomycetaceae</taxon>
        <taxon>Streptomyces</taxon>
    </lineage>
</organism>
<evidence type="ECO:0000259" key="5">
    <source>
        <dbReference type="SMART" id="SM00244"/>
    </source>
</evidence>
<feature type="region of interest" description="Disordered" evidence="3">
    <location>
        <begin position="515"/>
        <end position="583"/>
    </location>
</feature>
<protein>
    <submittedName>
        <fullName evidence="6">SPFH domain-containing protein</fullName>
    </submittedName>
</protein>
<evidence type="ECO:0000256" key="3">
    <source>
        <dbReference type="SAM" id="MobiDB-lite"/>
    </source>
</evidence>
<feature type="compositionally biased region" description="Basic and acidic residues" evidence="3">
    <location>
        <begin position="40"/>
        <end position="55"/>
    </location>
</feature>
<dbReference type="SUPFAM" id="SSF117892">
    <property type="entry name" value="Band 7/SPFH domain"/>
    <property type="match status" value="1"/>
</dbReference>
<feature type="coiled-coil region" evidence="2">
    <location>
        <begin position="363"/>
        <end position="390"/>
    </location>
</feature>
<dbReference type="Gene3D" id="3.30.479.30">
    <property type="entry name" value="Band 7 domain"/>
    <property type="match status" value="1"/>
</dbReference>
<dbReference type="SMART" id="SM00244">
    <property type="entry name" value="PHB"/>
    <property type="match status" value="1"/>
</dbReference>
<keyword evidence="7" id="KW-1185">Reference proteome</keyword>
<sequence>MARAKAQSLRRVAGAVASGADPRQAAQDEVRRRAAGATGRSRDERDDTADGHEPQEEGMDPADFPAAREQGGSLATVMEQKTVSLDEAGEALNRSEQKREDGDKVHAICPMVLPKGRSFISMLPVLCLLVLGIVGTAVVSAADDSPLTNPLFGIHYWVIAVLAVAFVWWRQGMVMVPDGCQALITRFGKLEKVVGPGRVTLISPWKRVSYIVNTTREYPFNAPVREAPTKGGVKASIDLFIQFRISDPTEFVYTLGAVRGFEEKLSNAVSETIRSLIYEQEAAGIYDMVGEDTSRLVEQLNQQFRPAVELTNANITHAEPSDRAYRMDLAAPEMVRMAKEAYTHEYALMLRKEQDEGDLTKELASSQETLSAIQADIAQYQAQMDTAVERETNRAQALARQRYVQAESEAKANAALLEAQALDIRAVTAAEAPEILEYRYQQQILDTLEQVADHLPRLVRIGGDGSGAAGVDFLQLARELVGERGDELFTEADMAAVRARLDEVAARIAERQGEIDELREAERPTVPEAPEAESGGVPVPAVDGAAPATPPAPEALYEPGAASVGFPGDPLSERPDHTEEAGE</sequence>
<evidence type="ECO:0000256" key="4">
    <source>
        <dbReference type="SAM" id="Phobius"/>
    </source>
</evidence>